<dbReference type="Gene3D" id="3.40.50.1820">
    <property type="entry name" value="alpha/beta hydrolase"/>
    <property type="match status" value="1"/>
</dbReference>
<reference evidence="3 4" key="1">
    <citation type="submission" date="2024-08" db="EMBL/GenBank/DDBJ databases">
        <title>Halobellus sp. MBLA0158 whole genome sequence.</title>
        <authorList>
            <person name="Hwang C.Y."/>
            <person name="Cho E.-S."/>
            <person name="Seo M.-J."/>
        </authorList>
    </citation>
    <scope>NUCLEOTIDE SEQUENCE [LARGE SCALE GENOMIC DNA]</scope>
    <source>
        <strain evidence="3 4">MBLA0158</strain>
    </source>
</reference>
<sequence>MTFRSGGERCVGRLYRPDRPADPALVVLSGGLVGASAFGLDEYAERLASAGYAAFHFDPRHTGDSDGQPRNLVDPARQRADWEAALSGLRGRADVASDRTVLWGAGLAGGIVLDVAAADPRIRGVVSQAPVLSGRAFLRARGLGFLARGVLAGVRDRLQSPLFGVHSVSVAADRAEKRGLALVSTPGAHRRYREVVPDDADWENRLPARSLLALARHAPDDPPRPSCPVLFVGGTRDDIVPIEAVEDAADGIPESTLVSLPVDHFEFYSGEGRARAVGHGLAFLDGAVGE</sequence>
<gene>
    <name evidence="3" type="ORF">OS889_12815</name>
</gene>
<organism evidence="3 4">
    <name type="scientific">Halobellus rubicundus</name>
    <dbReference type="NCBI Taxonomy" id="2996466"/>
    <lineage>
        <taxon>Archaea</taxon>
        <taxon>Methanobacteriati</taxon>
        <taxon>Methanobacteriota</taxon>
        <taxon>Stenosarchaea group</taxon>
        <taxon>Halobacteria</taxon>
        <taxon>Halobacteriales</taxon>
        <taxon>Haloferacaceae</taxon>
        <taxon>Halobellus</taxon>
    </lineage>
</organism>
<evidence type="ECO:0000313" key="3">
    <source>
        <dbReference type="EMBL" id="MFA1611887.1"/>
    </source>
</evidence>
<dbReference type="PANTHER" id="PTHR22946">
    <property type="entry name" value="DIENELACTONE HYDROLASE DOMAIN-CONTAINING PROTEIN-RELATED"/>
    <property type="match status" value="1"/>
</dbReference>
<name>A0ABD5MDA4_9EURY</name>
<evidence type="ECO:0000256" key="1">
    <source>
        <dbReference type="ARBA" id="ARBA00022801"/>
    </source>
</evidence>
<feature type="domain" description="Serine aminopeptidase S33" evidence="2">
    <location>
        <begin position="24"/>
        <end position="254"/>
    </location>
</feature>
<proteinExistence type="predicted"/>
<evidence type="ECO:0000313" key="4">
    <source>
        <dbReference type="Proteomes" id="UP001570511"/>
    </source>
</evidence>
<keyword evidence="4" id="KW-1185">Reference proteome</keyword>
<dbReference type="InterPro" id="IPR022742">
    <property type="entry name" value="Hydrolase_4"/>
</dbReference>
<dbReference type="Pfam" id="PF12146">
    <property type="entry name" value="Hydrolase_4"/>
    <property type="match status" value="1"/>
</dbReference>
<dbReference type="GO" id="GO:0016788">
    <property type="term" value="F:hydrolase activity, acting on ester bonds"/>
    <property type="evidence" value="ECO:0007669"/>
    <property type="project" value="UniProtKB-ARBA"/>
</dbReference>
<keyword evidence="1 3" id="KW-0378">Hydrolase</keyword>
<dbReference type="AlphaFoldDB" id="A0ABD5MDA4"/>
<protein>
    <submittedName>
        <fullName evidence="3">Alpha/beta hydrolase</fullName>
    </submittedName>
</protein>
<dbReference type="PANTHER" id="PTHR22946:SF9">
    <property type="entry name" value="POLYKETIDE TRANSFERASE AF380"/>
    <property type="match status" value="1"/>
</dbReference>
<dbReference type="InterPro" id="IPR050261">
    <property type="entry name" value="FrsA_esterase"/>
</dbReference>
<dbReference type="Proteomes" id="UP001570511">
    <property type="component" value="Unassembled WGS sequence"/>
</dbReference>
<dbReference type="SUPFAM" id="SSF53474">
    <property type="entry name" value="alpha/beta-Hydrolases"/>
    <property type="match status" value="1"/>
</dbReference>
<accession>A0ABD5MDA4</accession>
<dbReference type="RefSeq" id="WP_372390296.1">
    <property type="nucleotide sequence ID" value="NZ_JBGNYA010000001.1"/>
</dbReference>
<evidence type="ECO:0000259" key="2">
    <source>
        <dbReference type="Pfam" id="PF12146"/>
    </source>
</evidence>
<dbReference type="InterPro" id="IPR029058">
    <property type="entry name" value="AB_hydrolase_fold"/>
</dbReference>
<dbReference type="EMBL" id="JBGNYA010000001">
    <property type="protein sequence ID" value="MFA1611887.1"/>
    <property type="molecule type" value="Genomic_DNA"/>
</dbReference>
<comment type="caution">
    <text evidence="3">The sequence shown here is derived from an EMBL/GenBank/DDBJ whole genome shotgun (WGS) entry which is preliminary data.</text>
</comment>